<evidence type="ECO:0000313" key="4">
    <source>
        <dbReference type="Proteomes" id="UP001497457"/>
    </source>
</evidence>
<feature type="domain" description="F-box" evidence="2">
    <location>
        <begin position="8"/>
        <end position="56"/>
    </location>
</feature>
<dbReference type="InterPro" id="IPR032675">
    <property type="entry name" value="LRR_dom_sf"/>
</dbReference>
<name>A0ABC8VEH4_9POAL</name>
<reference evidence="3 4" key="2">
    <citation type="submission" date="2024-10" db="EMBL/GenBank/DDBJ databases">
        <authorList>
            <person name="Ryan C."/>
        </authorList>
    </citation>
    <scope>NUCLEOTIDE SEQUENCE [LARGE SCALE GENOMIC DNA]</scope>
</reference>
<dbReference type="SUPFAM" id="SSF81383">
    <property type="entry name" value="F-box domain"/>
    <property type="match status" value="1"/>
</dbReference>
<reference evidence="4" key="1">
    <citation type="submission" date="2024-06" db="EMBL/GenBank/DDBJ databases">
        <authorList>
            <person name="Ryan C."/>
        </authorList>
    </citation>
    <scope>NUCLEOTIDE SEQUENCE [LARGE SCALE GENOMIC DNA]</scope>
</reference>
<dbReference type="Proteomes" id="UP001497457">
    <property type="component" value="Chromosome 1b"/>
</dbReference>
<evidence type="ECO:0000259" key="2">
    <source>
        <dbReference type="PROSITE" id="PS50181"/>
    </source>
</evidence>
<dbReference type="InterPro" id="IPR001810">
    <property type="entry name" value="F-box_dom"/>
</dbReference>
<feature type="compositionally biased region" description="Acidic residues" evidence="1">
    <location>
        <begin position="290"/>
        <end position="327"/>
    </location>
</feature>
<dbReference type="PANTHER" id="PTHR38926">
    <property type="entry name" value="F-BOX DOMAIN CONTAINING PROTEIN, EXPRESSED"/>
    <property type="match status" value="1"/>
</dbReference>
<keyword evidence="4" id="KW-1185">Reference proteome</keyword>
<evidence type="ECO:0000313" key="3">
    <source>
        <dbReference type="EMBL" id="CAL4888150.1"/>
    </source>
</evidence>
<dbReference type="AlphaFoldDB" id="A0ABC8VEH4"/>
<feature type="region of interest" description="Disordered" evidence="1">
    <location>
        <begin position="269"/>
        <end position="328"/>
    </location>
</feature>
<dbReference type="FunFam" id="1.20.1280.50:FF:000037">
    <property type="entry name" value="F-box protein SKIP19"/>
    <property type="match status" value="1"/>
</dbReference>
<proteinExistence type="predicted"/>
<dbReference type="SUPFAM" id="SSF52047">
    <property type="entry name" value="RNI-like"/>
    <property type="match status" value="1"/>
</dbReference>
<sequence length="342" mass="38575">MAAPPPPVPNWAELPDDALLTVFERLGSADVLLGASVVCRSWFRIATREPRLWRRVDLADCCFDPTTDMEAMARAAVDRAAGRLEHFAADRFATGKLLRYIATRTNCLKSLCLLTCMDFRYKDLVVVGKRNPNLDELELTGCLPVRSILKIPMEVIGRAFPHLKRFQLNNRWANIELDEFLDNYQALGISNSMPELHSLQLFANRLHNNALHDILDKCPHLESLDIRQCFNIEVDAALKAKCSRLKDARFPKDSTKDYEYKTFTESPMPGSLTFAIDPPPPPPNYGYPSSDEDGECDDEDCENDGNDSDDDGEDVENQNEDSDDSDLEYLGHIMTHIAGFMV</sequence>
<dbReference type="InterPro" id="IPR036047">
    <property type="entry name" value="F-box-like_dom_sf"/>
</dbReference>
<dbReference type="EMBL" id="OZ075111">
    <property type="protein sequence ID" value="CAL4888150.1"/>
    <property type="molecule type" value="Genomic_DNA"/>
</dbReference>
<dbReference type="Pfam" id="PF12937">
    <property type="entry name" value="F-box-like"/>
    <property type="match status" value="1"/>
</dbReference>
<organism evidence="3 4">
    <name type="scientific">Urochloa decumbens</name>
    <dbReference type="NCBI Taxonomy" id="240449"/>
    <lineage>
        <taxon>Eukaryota</taxon>
        <taxon>Viridiplantae</taxon>
        <taxon>Streptophyta</taxon>
        <taxon>Embryophyta</taxon>
        <taxon>Tracheophyta</taxon>
        <taxon>Spermatophyta</taxon>
        <taxon>Magnoliopsida</taxon>
        <taxon>Liliopsida</taxon>
        <taxon>Poales</taxon>
        <taxon>Poaceae</taxon>
        <taxon>PACMAD clade</taxon>
        <taxon>Panicoideae</taxon>
        <taxon>Panicodae</taxon>
        <taxon>Paniceae</taxon>
        <taxon>Melinidinae</taxon>
        <taxon>Urochloa</taxon>
    </lineage>
</organism>
<protein>
    <recommendedName>
        <fullName evidence="2">F-box domain-containing protein</fullName>
    </recommendedName>
</protein>
<accession>A0ABC8VEH4</accession>
<evidence type="ECO:0000256" key="1">
    <source>
        <dbReference type="SAM" id="MobiDB-lite"/>
    </source>
</evidence>
<gene>
    <name evidence="3" type="ORF">URODEC1_LOCUS2111</name>
</gene>
<dbReference type="Gene3D" id="3.80.10.10">
    <property type="entry name" value="Ribonuclease Inhibitor"/>
    <property type="match status" value="1"/>
</dbReference>
<dbReference type="PROSITE" id="PS50181">
    <property type="entry name" value="FBOX"/>
    <property type="match status" value="1"/>
</dbReference>
<dbReference type="PANTHER" id="PTHR38926:SF2">
    <property type="entry name" value="F-BOX_LRR-REPEAT PROTEIN 21-RELATED"/>
    <property type="match status" value="1"/>
</dbReference>